<dbReference type="Proteomes" id="UP001143480">
    <property type="component" value="Unassembled WGS sequence"/>
</dbReference>
<evidence type="ECO:0000313" key="3">
    <source>
        <dbReference type="Proteomes" id="UP001143480"/>
    </source>
</evidence>
<dbReference type="InterPro" id="IPR019606">
    <property type="entry name" value="GerMN"/>
</dbReference>
<dbReference type="AlphaFoldDB" id="A0A9W6KD30"/>
<feature type="domain" description="GerMN" evidence="1">
    <location>
        <begin position="77"/>
        <end position="166"/>
    </location>
</feature>
<dbReference type="Pfam" id="PF10646">
    <property type="entry name" value="Germane"/>
    <property type="match status" value="1"/>
</dbReference>
<comment type="caution">
    <text evidence="2">The sequence shown here is derived from an EMBL/GenBank/DDBJ whole genome shotgun (WGS) entry which is preliminary data.</text>
</comment>
<dbReference type="PROSITE" id="PS51257">
    <property type="entry name" value="PROKAR_LIPOPROTEIN"/>
    <property type="match status" value="1"/>
</dbReference>
<evidence type="ECO:0000259" key="1">
    <source>
        <dbReference type="SMART" id="SM00909"/>
    </source>
</evidence>
<reference evidence="2" key="1">
    <citation type="journal article" date="2014" name="Int. J. Syst. Evol. Microbiol.">
        <title>Complete genome sequence of Corynebacterium casei LMG S-19264T (=DSM 44701T), isolated from a smear-ripened cheese.</title>
        <authorList>
            <consortium name="US DOE Joint Genome Institute (JGI-PGF)"/>
            <person name="Walter F."/>
            <person name="Albersmeier A."/>
            <person name="Kalinowski J."/>
            <person name="Ruckert C."/>
        </authorList>
    </citation>
    <scope>NUCLEOTIDE SEQUENCE</scope>
    <source>
        <strain evidence="2">VKM Ac-1321</strain>
    </source>
</reference>
<dbReference type="SMART" id="SM00909">
    <property type="entry name" value="Germane"/>
    <property type="match status" value="1"/>
</dbReference>
<protein>
    <recommendedName>
        <fullName evidence="1">GerMN domain-containing protein</fullName>
    </recommendedName>
</protein>
<reference evidence="2" key="2">
    <citation type="submission" date="2023-01" db="EMBL/GenBank/DDBJ databases">
        <authorList>
            <person name="Sun Q."/>
            <person name="Evtushenko L."/>
        </authorList>
    </citation>
    <scope>NUCLEOTIDE SEQUENCE</scope>
    <source>
        <strain evidence="2">VKM Ac-1321</strain>
    </source>
</reference>
<sequence length="188" mass="18941">MTARAAVVVVGLVLLALAGCGVPAEDSPRLLPSFGPTGMPATAPPAPSPGLATEVLYFVRDGMLVAVRRGAASPLPAEVQLEQLLAGPTGAERDAELTSVLTGTQISAAVHVQGGLATVDIGSQPASTGRSDEVLAYGQIVCTLTSRPDVGSVTFRYDNQVLNVPRADGSLAPGPLTAADYASLLAPA</sequence>
<keyword evidence="3" id="KW-1185">Reference proteome</keyword>
<evidence type="ECO:0000313" key="2">
    <source>
        <dbReference type="EMBL" id="GLK99881.1"/>
    </source>
</evidence>
<dbReference type="RefSeq" id="WP_261959775.1">
    <property type="nucleotide sequence ID" value="NZ_BAAAXA010000001.1"/>
</dbReference>
<organism evidence="2 3">
    <name type="scientific">Dactylosporangium matsuzakiense</name>
    <dbReference type="NCBI Taxonomy" id="53360"/>
    <lineage>
        <taxon>Bacteria</taxon>
        <taxon>Bacillati</taxon>
        <taxon>Actinomycetota</taxon>
        <taxon>Actinomycetes</taxon>
        <taxon>Micromonosporales</taxon>
        <taxon>Micromonosporaceae</taxon>
        <taxon>Dactylosporangium</taxon>
    </lineage>
</organism>
<proteinExistence type="predicted"/>
<accession>A0A9W6KD30</accession>
<gene>
    <name evidence="2" type="ORF">GCM10017581_016220</name>
</gene>
<name>A0A9W6KD30_9ACTN</name>
<dbReference type="EMBL" id="BSFP01000005">
    <property type="protein sequence ID" value="GLK99881.1"/>
    <property type="molecule type" value="Genomic_DNA"/>
</dbReference>